<dbReference type="GO" id="GO:0005737">
    <property type="term" value="C:cytoplasm"/>
    <property type="evidence" value="ECO:0007669"/>
    <property type="project" value="TreeGrafter"/>
</dbReference>
<dbReference type="Gene3D" id="3.30.470.20">
    <property type="entry name" value="ATP-grasp fold, B domain"/>
    <property type="match status" value="1"/>
</dbReference>
<dbReference type="RefSeq" id="WP_086034242.1">
    <property type="nucleotide sequence ID" value="NZ_MDSU01000018.1"/>
</dbReference>
<evidence type="ECO:0000256" key="7">
    <source>
        <dbReference type="ARBA" id="ARBA00048475"/>
    </source>
</evidence>
<feature type="domain" description="SAICAR synthetase/ADE2 N-terminal" evidence="9">
    <location>
        <begin position="16"/>
        <end position="265"/>
    </location>
</feature>
<evidence type="ECO:0000256" key="1">
    <source>
        <dbReference type="ARBA" id="ARBA00004672"/>
    </source>
</evidence>
<keyword evidence="5 8" id="KW-0658">Purine biosynthesis</keyword>
<protein>
    <recommendedName>
        <fullName evidence="8">Phosphoribosylaminoimidazole-succinocarboxamide synthase</fullName>
        <ecNumber evidence="8">6.3.2.6</ecNumber>
    </recommendedName>
    <alternativeName>
        <fullName evidence="8">SAICAR synthetase</fullName>
    </alternativeName>
</protein>
<dbReference type="STRING" id="1562698.DESAMIL20_1545"/>
<dbReference type="FunFam" id="3.30.470.20:FF:000015">
    <property type="entry name" value="Phosphoribosylaminoimidazole-succinocarboxamide synthase"/>
    <property type="match status" value="1"/>
</dbReference>
<dbReference type="PANTHER" id="PTHR43700:SF1">
    <property type="entry name" value="PHOSPHORIBOSYLAMINOIMIDAZOLE-SUCCINOCARBOXAMIDE SYNTHASE"/>
    <property type="match status" value="1"/>
</dbReference>
<keyword evidence="11" id="KW-1185">Reference proteome</keyword>
<keyword evidence="3 8" id="KW-0436">Ligase</keyword>
<accession>A0A1X4XWS8</accession>
<dbReference type="SUPFAM" id="SSF56104">
    <property type="entry name" value="SAICAR synthase-like"/>
    <property type="match status" value="1"/>
</dbReference>
<dbReference type="InterPro" id="IPR028923">
    <property type="entry name" value="SAICAR_synt/ADE2_N"/>
</dbReference>
<dbReference type="UniPathway" id="UPA00074">
    <property type="reaction ID" value="UER00131"/>
</dbReference>
<dbReference type="NCBIfam" id="TIGR00081">
    <property type="entry name" value="purC"/>
    <property type="match status" value="1"/>
</dbReference>
<organism evidence="10 11">
    <name type="scientific">Desulfurella amilsii</name>
    <dbReference type="NCBI Taxonomy" id="1562698"/>
    <lineage>
        <taxon>Bacteria</taxon>
        <taxon>Pseudomonadati</taxon>
        <taxon>Campylobacterota</taxon>
        <taxon>Desulfurellia</taxon>
        <taxon>Desulfurellales</taxon>
        <taxon>Desulfurellaceae</taxon>
        <taxon>Desulfurella</taxon>
    </lineage>
</organism>
<comment type="similarity">
    <text evidence="2 8">Belongs to the SAICAR synthetase family.</text>
</comment>
<dbReference type="GO" id="GO:0006189">
    <property type="term" value="P:'de novo' IMP biosynthetic process"/>
    <property type="evidence" value="ECO:0007669"/>
    <property type="project" value="UniProtKB-UniRule"/>
</dbReference>
<evidence type="ECO:0000256" key="8">
    <source>
        <dbReference type="HAMAP-Rule" id="MF_00137"/>
    </source>
</evidence>
<dbReference type="GO" id="GO:0004639">
    <property type="term" value="F:phosphoribosylaminoimidazolesuccinocarboxamide synthase activity"/>
    <property type="evidence" value="ECO:0007669"/>
    <property type="project" value="UniProtKB-UniRule"/>
</dbReference>
<dbReference type="Pfam" id="PF01259">
    <property type="entry name" value="SAICAR_synt"/>
    <property type="match status" value="1"/>
</dbReference>
<dbReference type="InterPro" id="IPR018236">
    <property type="entry name" value="SAICAR_synthetase_CS"/>
</dbReference>
<dbReference type="CDD" id="cd01414">
    <property type="entry name" value="SAICAR_synt_Sc"/>
    <property type="match status" value="1"/>
</dbReference>
<dbReference type="InterPro" id="IPR001636">
    <property type="entry name" value="SAICAR_synth"/>
</dbReference>
<evidence type="ECO:0000313" key="10">
    <source>
        <dbReference type="EMBL" id="OSS41992.1"/>
    </source>
</evidence>
<dbReference type="Proteomes" id="UP000194141">
    <property type="component" value="Unassembled WGS sequence"/>
</dbReference>
<comment type="caution">
    <text evidence="10">The sequence shown here is derived from an EMBL/GenBank/DDBJ whole genome shotgun (WGS) entry which is preliminary data.</text>
</comment>
<dbReference type="GO" id="GO:0005524">
    <property type="term" value="F:ATP binding"/>
    <property type="evidence" value="ECO:0007669"/>
    <property type="project" value="UniProtKB-KW"/>
</dbReference>
<proteinExistence type="inferred from homology"/>
<sequence length="292" mass="33169">MSEVVLETNLEGVELLKRGKVRDVYDLDDKLLIVATDRISAFDVILPNGIPGKGEVLTQISLFWFEKTKNIIQNHIISGSMDDYPPPLKKFSKLLDKRSMLVKKTDPILIECIVRGYISGSGWVEYKQTGKICGIELPKNLKESQKLDEPIFTPSTKAETGHDQNITFEQMSKMIGYDLAAQIKKISLAIYNKASQYALGKGIIIADTKMEFGIYDGKLTLIDELITPDSSRFWLVSDYKEGQPQDSFDKQIVRDYLLTLDWNKTYPGPVLPGHIVDKTAKRYKEILEMLKR</sequence>
<evidence type="ECO:0000256" key="6">
    <source>
        <dbReference type="ARBA" id="ARBA00022840"/>
    </source>
</evidence>
<evidence type="ECO:0000256" key="4">
    <source>
        <dbReference type="ARBA" id="ARBA00022741"/>
    </source>
</evidence>
<dbReference type="HAMAP" id="MF_00137">
    <property type="entry name" value="SAICAR_synth"/>
    <property type="match status" value="1"/>
</dbReference>
<evidence type="ECO:0000256" key="5">
    <source>
        <dbReference type="ARBA" id="ARBA00022755"/>
    </source>
</evidence>
<evidence type="ECO:0000256" key="2">
    <source>
        <dbReference type="ARBA" id="ARBA00010190"/>
    </source>
</evidence>
<gene>
    <name evidence="8" type="primary">purC</name>
    <name evidence="10" type="ORF">DESAMIL20_1545</name>
</gene>
<evidence type="ECO:0000259" key="9">
    <source>
        <dbReference type="Pfam" id="PF01259"/>
    </source>
</evidence>
<dbReference type="PROSITE" id="PS01057">
    <property type="entry name" value="SAICAR_SYNTHETASE_1"/>
    <property type="match status" value="1"/>
</dbReference>
<dbReference type="EC" id="6.3.2.6" evidence="8"/>
<name>A0A1X4XWS8_9BACT</name>
<comment type="pathway">
    <text evidence="1 8">Purine metabolism; IMP biosynthesis via de novo pathway; 5-amino-1-(5-phospho-D-ribosyl)imidazole-4-carboxamide from 5-amino-1-(5-phospho-D-ribosyl)imidazole-4-carboxylate: step 1/2.</text>
</comment>
<reference evidence="10 11" key="1">
    <citation type="journal article" date="2017" name="Front. Microbiol.">
        <title>Genome Sequence of Desulfurella amilsii Strain TR1 and Comparative Genomics of Desulfurellaceae Family.</title>
        <authorList>
            <person name="Florentino A.P."/>
            <person name="Stams A.J."/>
            <person name="Sanchez-Andrea I."/>
        </authorList>
    </citation>
    <scope>NUCLEOTIDE SEQUENCE [LARGE SCALE GENOMIC DNA]</scope>
    <source>
        <strain evidence="10 11">TR1</strain>
    </source>
</reference>
<dbReference type="Gene3D" id="3.30.200.20">
    <property type="entry name" value="Phosphorylase Kinase, domain 1"/>
    <property type="match status" value="1"/>
</dbReference>
<dbReference type="PANTHER" id="PTHR43700">
    <property type="entry name" value="PHOSPHORIBOSYLAMINOIMIDAZOLE-SUCCINOCARBOXAMIDE SYNTHASE"/>
    <property type="match status" value="1"/>
</dbReference>
<comment type="catalytic activity">
    <reaction evidence="7 8">
        <text>5-amino-1-(5-phospho-D-ribosyl)imidazole-4-carboxylate + L-aspartate + ATP = (2S)-2-[5-amino-1-(5-phospho-beta-D-ribosyl)imidazole-4-carboxamido]succinate + ADP + phosphate + 2 H(+)</text>
        <dbReference type="Rhea" id="RHEA:22628"/>
        <dbReference type="ChEBI" id="CHEBI:15378"/>
        <dbReference type="ChEBI" id="CHEBI:29991"/>
        <dbReference type="ChEBI" id="CHEBI:30616"/>
        <dbReference type="ChEBI" id="CHEBI:43474"/>
        <dbReference type="ChEBI" id="CHEBI:58443"/>
        <dbReference type="ChEBI" id="CHEBI:77657"/>
        <dbReference type="ChEBI" id="CHEBI:456216"/>
        <dbReference type="EC" id="6.3.2.6"/>
    </reaction>
</comment>
<evidence type="ECO:0000256" key="3">
    <source>
        <dbReference type="ARBA" id="ARBA00022598"/>
    </source>
</evidence>
<keyword evidence="4 8" id="KW-0547">Nucleotide-binding</keyword>
<dbReference type="AlphaFoldDB" id="A0A1X4XWS8"/>
<dbReference type="EMBL" id="MDSU01000018">
    <property type="protein sequence ID" value="OSS41992.1"/>
    <property type="molecule type" value="Genomic_DNA"/>
</dbReference>
<evidence type="ECO:0000313" key="11">
    <source>
        <dbReference type="Proteomes" id="UP000194141"/>
    </source>
</evidence>
<keyword evidence="6 8" id="KW-0067">ATP-binding</keyword>
<dbReference type="OrthoDB" id="9801549at2"/>
<dbReference type="NCBIfam" id="NF010568">
    <property type="entry name" value="PRK13961.1"/>
    <property type="match status" value="1"/>
</dbReference>